<evidence type="ECO:0000256" key="8">
    <source>
        <dbReference type="SAM" id="MobiDB-lite"/>
    </source>
</evidence>
<dbReference type="GO" id="GO:0047499">
    <property type="term" value="F:calcium-independent phospholipase A2 activity"/>
    <property type="evidence" value="ECO:0007669"/>
    <property type="project" value="TreeGrafter"/>
</dbReference>
<dbReference type="SUPFAM" id="SSF52151">
    <property type="entry name" value="FabD/lysophospholipase-like"/>
    <property type="match status" value="1"/>
</dbReference>
<evidence type="ECO:0000256" key="7">
    <source>
        <dbReference type="PROSITE-ProRule" id="PRU01161"/>
    </source>
</evidence>
<dbReference type="EMBL" id="VCAU01000057">
    <property type="protein sequence ID" value="KAF9887744.1"/>
    <property type="molecule type" value="Genomic_DNA"/>
</dbReference>
<evidence type="ECO:0000256" key="3">
    <source>
        <dbReference type="ARBA" id="ARBA00022801"/>
    </source>
</evidence>
<dbReference type="GO" id="GO:0046486">
    <property type="term" value="P:glycerolipid metabolic process"/>
    <property type="evidence" value="ECO:0007669"/>
    <property type="project" value="UniProtKB-ARBA"/>
</dbReference>
<dbReference type="Gene3D" id="3.40.1090.10">
    <property type="entry name" value="Cytosolic phospholipase A2 catalytic domain"/>
    <property type="match status" value="1"/>
</dbReference>
<dbReference type="GO" id="GO:0016020">
    <property type="term" value="C:membrane"/>
    <property type="evidence" value="ECO:0007669"/>
    <property type="project" value="TreeGrafter"/>
</dbReference>
<dbReference type="AlphaFoldDB" id="A0AAD4GRT7"/>
<dbReference type="GO" id="GO:0016042">
    <property type="term" value="P:lipid catabolic process"/>
    <property type="evidence" value="ECO:0007669"/>
    <property type="project" value="UniProtKB-UniRule"/>
</dbReference>
<evidence type="ECO:0000313" key="11">
    <source>
        <dbReference type="Proteomes" id="UP001194746"/>
    </source>
</evidence>
<sequence length="1161" mass="130013">MSETAALCEKCEIRPWEIICSCSGEFCEECFQNIHLVRKPTHRQGGNRRAEDAWNWISGKLANFTISTQFKNDEGTKWFGLSVNLTKKRDRLTSIVETRRLSDLMTSSIYHQKNGPRRQFPSITSFVGETGAGKSTLIRSMIYYSKEAKNFDPLEAPVPGAASGSSAILSTTGEVNLYLDPTTFGTEAPTFYADCEGMLGTEPVAAQHQSEWARYGKRYPVITKDGKHMDRRTAVQTLYPRFLYIFSDVICYVTRNHKAWADSALRLLEWSMVGAQSTINQHALPALIIILNGPTLENEEWISGDLEAATKDFFSAVEKEITENNTIRSLADKFGDQTMSELFQRSFSSVHVHYVPLQGYKSLGTTATVMERTTKLAHRIRSDSQRVQSMRATSWTRLDTRQLSQIVHYAFTHLASGIDEPFDFGQCRRQLSIPASTEEHFSEVLGHCLKGQLEEKFEATSLVMASSLLRHTIQEEKKDAVLIPSVVFNKDMQAICIRAISQFLHRHARCAFIDPESRERCINTYAGHAQGHQNERGRLLSGGFFVSDNFSSEMFLTAVETAVNAIMLDINAKSPSSRRQWRRHAAEIHRANIAELRSRGGFPSMVGSSILHDVGSTSVCYGCFFGRPEHRLPCSHVICESCVKDFDGTPEEERYPGCHIHHSCIVCEATGPDWPHIVRVKPDLVGVRVLSLDGGGVRGLVELITLQRLEKLIALGLPLGQLFDLIMGTSAGGIIALGLGVQDRTVEDCIDCFSVMINHGFKRKSLTKSRGIGWLARLFRGSIYHTEALERALHHVFHPGDYQQLYGLRRPCRVAVTTTVGTDLKFIANYNRGGTGSYLNSQLGIWHAARCTSAAPMFFEHTSHAAYDCWDGGLKANNPIQDAVNESKSIWGTNIDFDLLVSVGSGQGEKTPAHPSSWKLAPQFLRDLLKALLSSMDGQATWEMFSKSVDHRVLNRTVRLNVKFEGQPGPALDDTTGVWGMQQVATRHKFHNNSDSSHGLFSPILGEAPDDMLLCLALRLQASLFFFEMEDMEEKSNEVAIRGWICCRIAQGDVGFQALMDRTRGFHVSGQQLELSTLWAERIFKPSVLIHEPKGDLDKPIRIDVEFHSEYRVSISGFPMKLKDLLDYGNEHSDNLQEFRTEQGETSVEGPDMGSTEEFDF</sequence>
<dbReference type="InterPro" id="IPR002641">
    <property type="entry name" value="PNPLA_dom"/>
</dbReference>
<feature type="active site" description="Nucleophile" evidence="7">
    <location>
        <position position="730"/>
    </location>
</feature>
<keyword evidence="5 7" id="KW-0442">Lipid degradation</keyword>
<evidence type="ECO:0000313" key="10">
    <source>
        <dbReference type="EMBL" id="KAF9887744.1"/>
    </source>
</evidence>
<evidence type="ECO:0000256" key="2">
    <source>
        <dbReference type="ARBA" id="ARBA00022771"/>
    </source>
</evidence>
<keyword evidence="6 7" id="KW-0443">Lipid metabolism</keyword>
<dbReference type="InterPro" id="IPR017907">
    <property type="entry name" value="Znf_RING_CS"/>
</dbReference>
<reference evidence="10" key="1">
    <citation type="journal article" date="2019" name="Beilstein J. Org. Chem.">
        <title>Nanangenines: drimane sesquiterpenoids as the dominant metabolite cohort of a novel Australian fungus, Aspergillus nanangensis.</title>
        <authorList>
            <person name="Lacey H.J."/>
            <person name="Gilchrist C.L.M."/>
            <person name="Crombie A."/>
            <person name="Kalaitzis J.A."/>
            <person name="Vuong D."/>
            <person name="Rutledge P.J."/>
            <person name="Turner P."/>
            <person name="Pitt J.I."/>
            <person name="Lacey E."/>
            <person name="Chooi Y.H."/>
            <person name="Piggott A.M."/>
        </authorList>
    </citation>
    <scope>NUCLEOTIDE SEQUENCE</scope>
    <source>
        <strain evidence="10">MST-FP2251</strain>
    </source>
</reference>
<comment type="caution">
    <text evidence="10">The sequence shown here is derived from an EMBL/GenBank/DDBJ whole genome shotgun (WGS) entry which is preliminary data.</text>
</comment>
<evidence type="ECO:0000256" key="6">
    <source>
        <dbReference type="ARBA" id="ARBA00023098"/>
    </source>
</evidence>
<dbReference type="PANTHER" id="PTHR24185">
    <property type="entry name" value="CALCIUM-INDEPENDENT PHOSPHOLIPASE A2-GAMMA"/>
    <property type="match status" value="1"/>
</dbReference>
<dbReference type="PANTHER" id="PTHR24185:SF1">
    <property type="entry name" value="CALCIUM-INDEPENDENT PHOSPHOLIPASE A2-GAMMA"/>
    <property type="match status" value="1"/>
</dbReference>
<keyword evidence="3 7" id="KW-0378">Hydrolase</keyword>
<proteinExistence type="predicted"/>
<dbReference type="PROSITE" id="PS51635">
    <property type="entry name" value="PNPLA"/>
    <property type="match status" value="1"/>
</dbReference>
<evidence type="ECO:0000259" key="9">
    <source>
        <dbReference type="PROSITE" id="PS51635"/>
    </source>
</evidence>
<dbReference type="CDD" id="cd07199">
    <property type="entry name" value="Pat17_PNPLA8_PNPLA9_like"/>
    <property type="match status" value="1"/>
</dbReference>
<feature type="short sequence motif" description="GXSXG" evidence="7">
    <location>
        <begin position="728"/>
        <end position="732"/>
    </location>
</feature>
<evidence type="ECO:0000256" key="1">
    <source>
        <dbReference type="ARBA" id="ARBA00022723"/>
    </source>
</evidence>
<feature type="domain" description="PNPLA" evidence="9">
    <location>
        <begin position="690"/>
        <end position="884"/>
    </location>
</feature>
<dbReference type="PROSITE" id="PS00518">
    <property type="entry name" value="ZF_RING_1"/>
    <property type="match status" value="1"/>
</dbReference>
<dbReference type="GO" id="GO:0019369">
    <property type="term" value="P:arachidonate metabolic process"/>
    <property type="evidence" value="ECO:0007669"/>
    <property type="project" value="TreeGrafter"/>
</dbReference>
<feature type="region of interest" description="Disordered" evidence="8">
    <location>
        <begin position="1139"/>
        <end position="1161"/>
    </location>
</feature>
<feature type="active site" description="Proton acceptor" evidence="7">
    <location>
        <position position="871"/>
    </location>
</feature>
<keyword evidence="4" id="KW-0862">Zinc</keyword>
<feature type="short sequence motif" description="DGA/G" evidence="7">
    <location>
        <begin position="871"/>
        <end position="873"/>
    </location>
</feature>
<keyword evidence="2" id="KW-0863">Zinc-finger</keyword>
<keyword evidence="1" id="KW-0479">Metal-binding</keyword>
<dbReference type="Proteomes" id="UP001194746">
    <property type="component" value="Unassembled WGS sequence"/>
</dbReference>
<evidence type="ECO:0000256" key="4">
    <source>
        <dbReference type="ARBA" id="ARBA00022833"/>
    </source>
</evidence>
<dbReference type="Pfam" id="PF01734">
    <property type="entry name" value="Patatin"/>
    <property type="match status" value="1"/>
</dbReference>
<evidence type="ECO:0000256" key="5">
    <source>
        <dbReference type="ARBA" id="ARBA00022963"/>
    </source>
</evidence>
<keyword evidence="11" id="KW-1185">Reference proteome</keyword>
<gene>
    <name evidence="10" type="ORF">FE257_009697</name>
</gene>
<reference evidence="10" key="2">
    <citation type="submission" date="2020-02" db="EMBL/GenBank/DDBJ databases">
        <authorList>
            <person name="Gilchrist C.L.M."/>
            <person name="Chooi Y.-H."/>
        </authorList>
    </citation>
    <scope>NUCLEOTIDE SEQUENCE</scope>
    <source>
        <strain evidence="10">MST-FP2251</strain>
    </source>
</reference>
<organism evidence="10 11">
    <name type="scientific">Aspergillus nanangensis</name>
    <dbReference type="NCBI Taxonomy" id="2582783"/>
    <lineage>
        <taxon>Eukaryota</taxon>
        <taxon>Fungi</taxon>
        <taxon>Dikarya</taxon>
        <taxon>Ascomycota</taxon>
        <taxon>Pezizomycotina</taxon>
        <taxon>Eurotiomycetes</taxon>
        <taxon>Eurotiomycetidae</taxon>
        <taxon>Eurotiales</taxon>
        <taxon>Aspergillaceae</taxon>
        <taxon>Aspergillus</taxon>
        <taxon>Aspergillus subgen. Circumdati</taxon>
    </lineage>
</organism>
<name>A0AAD4GRT7_ASPNN</name>
<dbReference type="InterPro" id="IPR016035">
    <property type="entry name" value="Acyl_Trfase/lysoPLipase"/>
</dbReference>
<accession>A0AAD4GRT7</accession>
<protein>
    <recommendedName>
        <fullName evidence="9">PNPLA domain-containing protein</fullName>
    </recommendedName>
</protein>
<dbReference type="GO" id="GO:0008270">
    <property type="term" value="F:zinc ion binding"/>
    <property type="evidence" value="ECO:0007669"/>
    <property type="project" value="UniProtKB-KW"/>
</dbReference>
<feature type="short sequence motif" description="GXGXXG" evidence="7">
    <location>
        <begin position="694"/>
        <end position="699"/>
    </location>
</feature>